<feature type="compositionally biased region" description="Polar residues" evidence="2">
    <location>
        <begin position="291"/>
        <end position="307"/>
    </location>
</feature>
<feature type="compositionally biased region" description="Polar residues" evidence="2">
    <location>
        <begin position="1"/>
        <end position="28"/>
    </location>
</feature>
<feature type="compositionally biased region" description="Basic residues" evidence="2">
    <location>
        <begin position="30"/>
        <end position="40"/>
    </location>
</feature>
<feature type="compositionally biased region" description="Low complexity" evidence="2">
    <location>
        <begin position="220"/>
        <end position="234"/>
    </location>
</feature>
<dbReference type="AlphaFoldDB" id="A0A9W7CP49"/>
<evidence type="ECO:0000313" key="4">
    <source>
        <dbReference type="Proteomes" id="UP001165160"/>
    </source>
</evidence>
<keyword evidence="4" id="KW-1185">Reference proteome</keyword>
<proteinExistence type="predicted"/>
<feature type="coiled-coil region" evidence="1">
    <location>
        <begin position="139"/>
        <end position="180"/>
    </location>
</feature>
<dbReference type="EMBL" id="BRXX01000381">
    <property type="protein sequence ID" value="GMI08431.1"/>
    <property type="molecule type" value="Genomic_DNA"/>
</dbReference>
<feature type="region of interest" description="Disordered" evidence="2">
    <location>
        <begin position="191"/>
        <end position="258"/>
    </location>
</feature>
<gene>
    <name evidence="3" type="ORF">TrVE_jg9217</name>
</gene>
<evidence type="ECO:0000313" key="3">
    <source>
        <dbReference type="EMBL" id="GMI08431.1"/>
    </source>
</evidence>
<name>A0A9W7CP49_9STRA</name>
<evidence type="ECO:0000256" key="1">
    <source>
        <dbReference type="SAM" id="Coils"/>
    </source>
</evidence>
<feature type="compositionally biased region" description="Basic and acidic residues" evidence="2">
    <location>
        <begin position="197"/>
        <end position="208"/>
    </location>
</feature>
<feature type="compositionally biased region" description="Polar residues" evidence="2">
    <location>
        <begin position="41"/>
        <end position="54"/>
    </location>
</feature>
<organism evidence="3 4">
    <name type="scientific">Triparma verrucosa</name>
    <dbReference type="NCBI Taxonomy" id="1606542"/>
    <lineage>
        <taxon>Eukaryota</taxon>
        <taxon>Sar</taxon>
        <taxon>Stramenopiles</taxon>
        <taxon>Ochrophyta</taxon>
        <taxon>Bolidophyceae</taxon>
        <taxon>Parmales</taxon>
        <taxon>Triparmaceae</taxon>
        <taxon>Triparma</taxon>
    </lineage>
</organism>
<evidence type="ECO:0000256" key="2">
    <source>
        <dbReference type="SAM" id="MobiDB-lite"/>
    </source>
</evidence>
<reference evidence="4" key="1">
    <citation type="journal article" date="2023" name="Commun. Biol.">
        <title>Genome analysis of Parmales, the sister group of diatoms, reveals the evolutionary specialization of diatoms from phago-mixotrophs to photoautotrophs.</title>
        <authorList>
            <person name="Ban H."/>
            <person name="Sato S."/>
            <person name="Yoshikawa S."/>
            <person name="Yamada K."/>
            <person name="Nakamura Y."/>
            <person name="Ichinomiya M."/>
            <person name="Sato N."/>
            <person name="Blanc-Mathieu R."/>
            <person name="Endo H."/>
            <person name="Kuwata A."/>
            <person name="Ogata H."/>
        </authorList>
    </citation>
    <scope>NUCLEOTIDE SEQUENCE [LARGE SCALE GENOMIC DNA]</scope>
    <source>
        <strain evidence="4">NIES 3699</strain>
    </source>
</reference>
<feature type="region of interest" description="Disordered" evidence="2">
    <location>
        <begin position="291"/>
        <end position="312"/>
    </location>
</feature>
<dbReference type="Proteomes" id="UP001165160">
    <property type="component" value="Unassembled WGS sequence"/>
</dbReference>
<feature type="compositionally biased region" description="Polar residues" evidence="2">
    <location>
        <begin position="66"/>
        <end position="88"/>
    </location>
</feature>
<accession>A0A9W7CP49</accession>
<feature type="compositionally biased region" description="Polar residues" evidence="2">
    <location>
        <begin position="209"/>
        <end position="219"/>
    </location>
</feature>
<keyword evidence="1" id="KW-0175">Coiled coil</keyword>
<feature type="coiled-coil region" evidence="1">
    <location>
        <begin position="315"/>
        <end position="654"/>
    </location>
</feature>
<sequence length="781" mass="88997">MSYTYRQPNQQTKSLTPINSWQNNSPGQKRSFKSPIKTKGKSQSVRNVHPSNKISFAKAFGAVPQMSRSHSQQTFQARPQTTGTGMRGSSSSSSLFNNNNIHGGGRPPHPQHFESSNPFALNNAFPGDESKLSNAQSLLDSAQHQQQQEKLRLQQQELRERQQQQLMARQEQQQQQLLAEQTQSRIRHALDAGIDPNTEHTEQSEPLRRNSNPNLKTTFADNSTVASSDSNSSSQYQPPPMHPSMAFARPSTSQASMQSIAVDPNNAEQLREEVKRLQLAMIDQFRGTNKNRFTGGSQFRAKPTTTDSTDRTAELNSLRTAVKSMRAELRNVKMDNEELTQTSSQDRAARNTLGEQLRKEHQDAVSLKQELDRVRALLEASETRIIKKPVGRPSTAPDNATKILEQRLKEEKKLTEELREKNKKEASRLKIKTEELKETEQRREAESTRWEEERTRLYSEIDRWRKKSTDALSALENGEAQAKKNNRSVEDKLRKLSMRATEKSKRALAEKESELRRLAEEAEALRTSSDKLKELEKEHGKERKKSIAMISKMDQLGLDVEKLKATIELLTKDKEEREKLLALKAEAEFKLREDIVKLNDHVSVQEEEIESLKGRLQAFKEDSEKGEGKAKNKNDTLVQQLSAVTEELRTATQEKIICQNVLNEKVEELHKLEHKVTKERKVHKSNMEQALNSIVRLCVVAPTVNVQMADQTLSFKAPLPREKIRHFVQDQVLPKFATIFQQSADGMSPDGTNLDSWLQNLLVDMQNTIERHLSKVFNSRA</sequence>
<comment type="caution">
    <text evidence="3">The sequence shown here is derived from an EMBL/GenBank/DDBJ whole genome shotgun (WGS) entry which is preliminary data.</text>
</comment>
<feature type="region of interest" description="Disordered" evidence="2">
    <location>
        <begin position="1"/>
        <end position="131"/>
    </location>
</feature>
<protein>
    <submittedName>
        <fullName evidence="3">Uncharacterized protein</fullName>
    </submittedName>
</protein>